<keyword evidence="6" id="KW-0418">Kinase</keyword>
<dbReference type="EC" id="2.7.13.3" evidence="2"/>
<sequence length="424" mass="46223">MMSRRYLVGSTSAFLLVGFVALMTIVAMNVWLGERAQSYFDDAIAARNTRVAAVELRNAMQTAESSQRGFIITGNEIYLAPYQAAKIQAQRHLSALQILLPTYPNSDLLLKRLAAVVGTKFDDLERTIALKRNQREDEALAAFRTNSSKALTDEANVFFSGIIGKADSRLTSGVIEQRRNTGWLRLVSAIGALVIIVVIGGAAFGVARYTRELRARRDQVAILNGELEQRVATRTADLAQARDRAEVLLSEVNHRVANSLTLVSSMVGLQSKALGDRAAKDALAETQDRILAISLVHKRLYGSGNVRSVALDEYLTGLLDHLRDSMRSQGRGMTLLHEVEPIELETDASVNLGVVVTELVTNAFKYAYPDGIGEIRVRVRKLPDEKAELVVEDDGIGRSEGAPAKGSGVGTRIVNAMCETLGTK</sequence>
<dbReference type="Gene3D" id="3.30.565.10">
    <property type="entry name" value="Histidine kinase-like ATPase, C-terminal domain"/>
    <property type="match status" value="1"/>
</dbReference>
<keyword evidence="4" id="KW-0808">Transferase</keyword>
<dbReference type="CDD" id="cd16936">
    <property type="entry name" value="HATPase_RsbW-like"/>
    <property type="match status" value="1"/>
</dbReference>
<gene>
    <name evidence="12" type="ORF">M8523_36000</name>
</gene>
<evidence type="ECO:0000256" key="4">
    <source>
        <dbReference type="ARBA" id="ARBA00022679"/>
    </source>
</evidence>
<protein>
    <recommendedName>
        <fullName evidence="2">histidine kinase</fullName>
        <ecNumber evidence="2">2.7.13.3</ecNumber>
    </recommendedName>
</protein>
<feature type="transmembrane region" description="Helical" evidence="8">
    <location>
        <begin position="186"/>
        <end position="207"/>
    </location>
</feature>
<feature type="non-terminal residue" evidence="12">
    <location>
        <position position="424"/>
    </location>
</feature>
<dbReference type="AlphaFoldDB" id="A0AA41ZA15"/>
<evidence type="ECO:0000256" key="3">
    <source>
        <dbReference type="ARBA" id="ARBA00022553"/>
    </source>
</evidence>
<dbReference type="Gene3D" id="3.30.450.20">
    <property type="entry name" value="PAS domain"/>
    <property type="match status" value="1"/>
</dbReference>
<dbReference type="CDD" id="cd19410">
    <property type="entry name" value="HK9-like_sensor"/>
    <property type="match status" value="1"/>
</dbReference>
<dbReference type="Pfam" id="PF07568">
    <property type="entry name" value="HisKA_2"/>
    <property type="match status" value="1"/>
</dbReference>
<dbReference type="PANTHER" id="PTHR41523:SF8">
    <property type="entry name" value="ETHYLENE RESPONSE SENSOR PROTEIN"/>
    <property type="match status" value="1"/>
</dbReference>
<evidence type="ECO:0000259" key="11">
    <source>
        <dbReference type="Pfam" id="PF07568"/>
    </source>
</evidence>
<feature type="domain" description="CHASE3" evidence="10">
    <location>
        <begin position="48"/>
        <end position="168"/>
    </location>
</feature>
<dbReference type="EMBL" id="JAMOIM010000123">
    <property type="protein sequence ID" value="MCW6513238.1"/>
    <property type="molecule type" value="Genomic_DNA"/>
</dbReference>
<dbReference type="RefSeq" id="WP_282589610.1">
    <property type="nucleotide sequence ID" value="NZ_JAMOIM010000123.1"/>
</dbReference>
<evidence type="ECO:0000256" key="6">
    <source>
        <dbReference type="ARBA" id="ARBA00022777"/>
    </source>
</evidence>
<dbReference type="InterPro" id="IPR036890">
    <property type="entry name" value="HATPase_C_sf"/>
</dbReference>
<keyword evidence="13" id="KW-1185">Reference proteome</keyword>
<accession>A0AA41ZA15</accession>
<keyword evidence="5" id="KW-0547">Nucleotide-binding</keyword>
<evidence type="ECO:0000259" key="10">
    <source>
        <dbReference type="Pfam" id="PF05227"/>
    </source>
</evidence>
<dbReference type="InterPro" id="IPR003594">
    <property type="entry name" value="HATPase_dom"/>
</dbReference>
<comment type="catalytic activity">
    <reaction evidence="1">
        <text>ATP + protein L-histidine = ADP + protein N-phospho-L-histidine.</text>
        <dbReference type="EC" id="2.7.13.3"/>
    </reaction>
</comment>
<dbReference type="Pfam" id="PF05227">
    <property type="entry name" value="CHASE3"/>
    <property type="match status" value="1"/>
</dbReference>
<dbReference type="PANTHER" id="PTHR41523">
    <property type="entry name" value="TWO-COMPONENT SYSTEM SENSOR PROTEIN"/>
    <property type="match status" value="1"/>
</dbReference>
<keyword evidence="8" id="KW-0812">Transmembrane</keyword>
<keyword evidence="7" id="KW-0067">ATP-binding</keyword>
<evidence type="ECO:0000313" key="12">
    <source>
        <dbReference type="EMBL" id="MCW6513238.1"/>
    </source>
</evidence>
<dbReference type="Pfam" id="PF02518">
    <property type="entry name" value="HATPase_c"/>
    <property type="match status" value="1"/>
</dbReference>
<evidence type="ECO:0000256" key="7">
    <source>
        <dbReference type="ARBA" id="ARBA00022840"/>
    </source>
</evidence>
<evidence type="ECO:0000256" key="5">
    <source>
        <dbReference type="ARBA" id="ARBA00022741"/>
    </source>
</evidence>
<evidence type="ECO:0000256" key="8">
    <source>
        <dbReference type="SAM" id="Phobius"/>
    </source>
</evidence>
<evidence type="ECO:0000256" key="1">
    <source>
        <dbReference type="ARBA" id="ARBA00000085"/>
    </source>
</evidence>
<keyword evidence="8" id="KW-0472">Membrane</keyword>
<keyword evidence="3" id="KW-0597">Phosphoprotein</keyword>
<keyword evidence="8" id="KW-1133">Transmembrane helix</keyword>
<evidence type="ECO:0000259" key="9">
    <source>
        <dbReference type="Pfam" id="PF02518"/>
    </source>
</evidence>
<feature type="transmembrane region" description="Helical" evidence="8">
    <location>
        <begin position="12"/>
        <end position="32"/>
    </location>
</feature>
<dbReference type="InterPro" id="IPR011495">
    <property type="entry name" value="Sig_transdc_His_kin_sub2_dim/P"/>
</dbReference>
<organism evidence="12 13">
    <name type="scientific">Lichenifustis flavocetrariae</name>
    <dbReference type="NCBI Taxonomy" id="2949735"/>
    <lineage>
        <taxon>Bacteria</taxon>
        <taxon>Pseudomonadati</taxon>
        <taxon>Pseudomonadota</taxon>
        <taxon>Alphaproteobacteria</taxon>
        <taxon>Hyphomicrobiales</taxon>
        <taxon>Lichenihabitantaceae</taxon>
        <taxon>Lichenifustis</taxon>
    </lineage>
</organism>
<evidence type="ECO:0000256" key="2">
    <source>
        <dbReference type="ARBA" id="ARBA00012438"/>
    </source>
</evidence>
<feature type="domain" description="Signal transduction histidine kinase subgroup 2 dimerisation and phosphoacceptor" evidence="11">
    <location>
        <begin position="251"/>
        <end position="325"/>
    </location>
</feature>
<proteinExistence type="predicted"/>
<dbReference type="InterPro" id="IPR007891">
    <property type="entry name" value="CHASE3"/>
</dbReference>
<feature type="domain" description="Histidine kinase/HSP90-like ATPase" evidence="9">
    <location>
        <begin position="351"/>
        <end position="422"/>
    </location>
</feature>
<evidence type="ECO:0000313" key="13">
    <source>
        <dbReference type="Proteomes" id="UP001165667"/>
    </source>
</evidence>
<dbReference type="SUPFAM" id="SSF55874">
    <property type="entry name" value="ATPase domain of HSP90 chaperone/DNA topoisomerase II/histidine kinase"/>
    <property type="match status" value="1"/>
</dbReference>
<comment type="caution">
    <text evidence="12">The sequence shown here is derived from an EMBL/GenBank/DDBJ whole genome shotgun (WGS) entry which is preliminary data.</text>
</comment>
<name>A0AA41ZA15_9HYPH</name>
<dbReference type="GO" id="GO:0005524">
    <property type="term" value="F:ATP binding"/>
    <property type="evidence" value="ECO:0007669"/>
    <property type="project" value="UniProtKB-KW"/>
</dbReference>
<dbReference type="Proteomes" id="UP001165667">
    <property type="component" value="Unassembled WGS sequence"/>
</dbReference>
<dbReference type="GO" id="GO:0004673">
    <property type="term" value="F:protein histidine kinase activity"/>
    <property type="evidence" value="ECO:0007669"/>
    <property type="project" value="UniProtKB-EC"/>
</dbReference>
<reference evidence="12" key="1">
    <citation type="submission" date="2022-05" db="EMBL/GenBank/DDBJ databases">
        <authorList>
            <person name="Pankratov T."/>
        </authorList>
    </citation>
    <scope>NUCLEOTIDE SEQUENCE</scope>
    <source>
        <strain evidence="12">BP6-180914</strain>
    </source>
</reference>